<keyword evidence="2" id="KW-1185">Reference proteome</keyword>
<evidence type="ECO:0000313" key="2">
    <source>
        <dbReference type="Proteomes" id="UP001239111"/>
    </source>
</evidence>
<dbReference type="EMBL" id="CM056741">
    <property type="protein sequence ID" value="KAJ8685826.1"/>
    <property type="molecule type" value="Genomic_DNA"/>
</dbReference>
<organism evidence="1 2">
    <name type="scientific">Eretmocerus hayati</name>
    <dbReference type="NCBI Taxonomy" id="131215"/>
    <lineage>
        <taxon>Eukaryota</taxon>
        <taxon>Metazoa</taxon>
        <taxon>Ecdysozoa</taxon>
        <taxon>Arthropoda</taxon>
        <taxon>Hexapoda</taxon>
        <taxon>Insecta</taxon>
        <taxon>Pterygota</taxon>
        <taxon>Neoptera</taxon>
        <taxon>Endopterygota</taxon>
        <taxon>Hymenoptera</taxon>
        <taxon>Apocrita</taxon>
        <taxon>Proctotrupomorpha</taxon>
        <taxon>Chalcidoidea</taxon>
        <taxon>Aphelinidae</taxon>
        <taxon>Aphelininae</taxon>
        <taxon>Eretmocerus</taxon>
    </lineage>
</organism>
<name>A0ACC2PSM2_9HYME</name>
<accession>A0ACC2PSM2</accession>
<reference evidence="1" key="1">
    <citation type="submission" date="2023-04" db="EMBL/GenBank/DDBJ databases">
        <title>A chromosome-level genome assembly of the parasitoid wasp Eretmocerus hayati.</title>
        <authorList>
            <person name="Zhong Y."/>
            <person name="Liu S."/>
            <person name="Liu Y."/>
        </authorList>
    </citation>
    <scope>NUCLEOTIDE SEQUENCE</scope>
    <source>
        <strain evidence="1">ZJU_SS_LIU_2023</strain>
    </source>
</reference>
<evidence type="ECO:0000313" key="1">
    <source>
        <dbReference type="EMBL" id="KAJ8685826.1"/>
    </source>
</evidence>
<comment type="caution">
    <text evidence="1">The sequence shown here is derived from an EMBL/GenBank/DDBJ whole genome shotgun (WGS) entry which is preliminary data.</text>
</comment>
<gene>
    <name evidence="1" type="ORF">QAD02_021619</name>
</gene>
<dbReference type="Proteomes" id="UP001239111">
    <property type="component" value="Chromosome 1"/>
</dbReference>
<protein>
    <submittedName>
        <fullName evidence="1">Uncharacterized protein</fullName>
    </submittedName>
</protein>
<proteinExistence type="predicted"/>
<sequence length="145" mass="15720">MMDEVAAIDEYLGNEAPGRFTQSDVVIGTLGIPLVDEQNIISINFTAAIQRMEIGRPAARENPPDLEVHAAAEPGPEPAAAEFQVQAAAEPARADAGPIHNRNIAEPWPDPAPRPTPDAAQEQQRVEMAHPARKFYFCHLALDHA</sequence>